<evidence type="ECO:0000313" key="2">
    <source>
        <dbReference type="EMBL" id="MBU5625849.1"/>
    </source>
</evidence>
<protein>
    <submittedName>
        <fullName evidence="2">Helix-turn-helix domain-containing protein</fullName>
    </submittedName>
</protein>
<dbReference type="Pfam" id="PF01381">
    <property type="entry name" value="HTH_3"/>
    <property type="match status" value="1"/>
</dbReference>
<dbReference type="SMART" id="SM00530">
    <property type="entry name" value="HTH_XRE"/>
    <property type="match status" value="1"/>
</dbReference>
<comment type="caution">
    <text evidence="2">The sequence shown here is derived from an EMBL/GenBank/DDBJ whole genome shotgun (WGS) entry which is preliminary data.</text>
</comment>
<dbReference type="InterPro" id="IPR001387">
    <property type="entry name" value="Cro/C1-type_HTH"/>
</dbReference>
<reference evidence="2 3" key="1">
    <citation type="submission" date="2021-06" db="EMBL/GenBank/DDBJ databases">
        <authorList>
            <person name="Sun Q."/>
            <person name="Li D."/>
        </authorList>
    </citation>
    <scope>NUCLEOTIDE SEQUENCE [LARGE SCALE GENOMIC DNA]</scope>
    <source>
        <strain evidence="2 3">MSJ-2</strain>
    </source>
</reference>
<feature type="domain" description="HTH cro/C1-type" evidence="1">
    <location>
        <begin position="6"/>
        <end position="60"/>
    </location>
</feature>
<sequence>MVFQRLEDLRIDADKTQEDIADILDCKREVYRRYEKGIHEIPVWALIKLASFYKTSTDYILGLTDIQEPYPKGK</sequence>
<gene>
    <name evidence="2" type="ORF">KQI82_02720</name>
</gene>
<dbReference type="Proteomes" id="UP000787672">
    <property type="component" value="Unassembled WGS sequence"/>
</dbReference>
<evidence type="ECO:0000313" key="3">
    <source>
        <dbReference type="Proteomes" id="UP000787672"/>
    </source>
</evidence>
<dbReference type="RefSeq" id="WP_216558403.1">
    <property type="nucleotide sequence ID" value="NZ_JAHLQN010000001.1"/>
</dbReference>
<dbReference type="EMBL" id="JAHLQN010000001">
    <property type="protein sequence ID" value="MBU5625849.1"/>
    <property type="molecule type" value="Genomic_DNA"/>
</dbReference>
<keyword evidence="3" id="KW-1185">Reference proteome</keyword>
<evidence type="ECO:0000259" key="1">
    <source>
        <dbReference type="PROSITE" id="PS50943"/>
    </source>
</evidence>
<organism evidence="2 3">
    <name type="scientific">Dysosmobacter acutus</name>
    <dbReference type="NCBI Taxonomy" id="2841504"/>
    <lineage>
        <taxon>Bacteria</taxon>
        <taxon>Bacillati</taxon>
        <taxon>Bacillota</taxon>
        <taxon>Clostridia</taxon>
        <taxon>Eubacteriales</taxon>
        <taxon>Oscillospiraceae</taxon>
        <taxon>Dysosmobacter</taxon>
    </lineage>
</organism>
<proteinExistence type="predicted"/>
<name>A0ABS6F6C8_9FIRM</name>
<accession>A0ABS6F6C8</accession>
<dbReference type="CDD" id="cd00093">
    <property type="entry name" value="HTH_XRE"/>
    <property type="match status" value="1"/>
</dbReference>
<dbReference type="PROSITE" id="PS50943">
    <property type="entry name" value="HTH_CROC1"/>
    <property type="match status" value="1"/>
</dbReference>